<sequence length="134" mass="16012">MTIFRAKWLFGHFNQLDDYPLRERKYLKTRWYYGRRHPRPAPILQQNVAQITEKVVPDVVLLNVFKYLHPMDLINGASRVSRRWNQLSRSPSLYRYVRVLVNQQSAQSGSAMEFLQRVGEFMFDVQINVEYLTC</sequence>
<proteinExistence type="predicted"/>
<dbReference type="WBParaSite" id="ASIM_0001982901-mRNA-1">
    <property type="protein sequence ID" value="ASIM_0001982901-mRNA-1"/>
    <property type="gene ID" value="ASIM_0001982901"/>
</dbReference>
<reference evidence="2 3" key="2">
    <citation type="submission" date="2018-11" db="EMBL/GenBank/DDBJ databases">
        <authorList>
            <consortium name="Pathogen Informatics"/>
        </authorList>
    </citation>
    <scope>NUCLEOTIDE SEQUENCE [LARGE SCALE GENOMIC DNA]</scope>
</reference>
<dbReference type="PROSITE" id="PS50181">
    <property type="entry name" value="FBOX"/>
    <property type="match status" value="1"/>
</dbReference>
<protein>
    <submittedName>
        <fullName evidence="4">F-box domain-containing protein</fullName>
    </submittedName>
</protein>
<evidence type="ECO:0000313" key="4">
    <source>
        <dbReference type="WBParaSite" id="ASIM_0001982901-mRNA-1"/>
    </source>
</evidence>
<evidence type="ECO:0000313" key="2">
    <source>
        <dbReference type="EMBL" id="VDK68210.1"/>
    </source>
</evidence>
<dbReference type="InterPro" id="IPR001810">
    <property type="entry name" value="F-box_dom"/>
</dbReference>
<keyword evidence="3" id="KW-1185">Reference proteome</keyword>
<dbReference type="OrthoDB" id="5784079at2759"/>
<organism evidence="4">
    <name type="scientific">Anisakis simplex</name>
    <name type="common">Herring worm</name>
    <dbReference type="NCBI Taxonomy" id="6269"/>
    <lineage>
        <taxon>Eukaryota</taxon>
        <taxon>Metazoa</taxon>
        <taxon>Ecdysozoa</taxon>
        <taxon>Nematoda</taxon>
        <taxon>Chromadorea</taxon>
        <taxon>Rhabditida</taxon>
        <taxon>Spirurina</taxon>
        <taxon>Ascaridomorpha</taxon>
        <taxon>Ascaridoidea</taxon>
        <taxon>Anisakidae</taxon>
        <taxon>Anisakis</taxon>
        <taxon>Anisakis simplex complex</taxon>
    </lineage>
</organism>
<dbReference type="Proteomes" id="UP000267096">
    <property type="component" value="Unassembled WGS sequence"/>
</dbReference>
<evidence type="ECO:0000313" key="3">
    <source>
        <dbReference type="Proteomes" id="UP000267096"/>
    </source>
</evidence>
<dbReference type="CDD" id="cd09917">
    <property type="entry name" value="F-box_SF"/>
    <property type="match status" value="1"/>
</dbReference>
<feature type="domain" description="F-box" evidence="1">
    <location>
        <begin position="50"/>
        <end position="97"/>
    </location>
</feature>
<dbReference type="SUPFAM" id="SSF81383">
    <property type="entry name" value="F-box domain"/>
    <property type="match status" value="1"/>
</dbReference>
<evidence type="ECO:0000259" key="1">
    <source>
        <dbReference type="PROSITE" id="PS50181"/>
    </source>
</evidence>
<reference evidence="4" key="1">
    <citation type="submission" date="2017-02" db="UniProtKB">
        <authorList>
            <consortium name="WormBaseParasite"/>
        </authorList>
    </citation>
    <scope>IDENTIFICATION</scope>
</reference>
<dbReference type="AlphaFoldDB" id="A0A0M3KFR8"/>
<gene>
    <name evidence="2" type="ORF">ASIM_LOCUS19216</name>
</gene>
<accession>A0A0M3KFR8</accession>
<name>A0A0M3KFR8_ANISI</name>
<dbReference type="Gene3D" id="1.20.1280.50">
    <property type="match status" value="1"/>
</dbReference>
<dbReference type="EMBL" id="UYRR01036848">
    <property type="protein sequence ID" value="VDK68210.1"/>
    <property type="molecule type" value="Genomic_DNA"/>
</dbReference>
<dbReference type="InterPro" id="IPR036047">
    <property type="entry name" value="F-box-like_dom_sf"/>
</dbReference>
<dbReference type="Pfam" id="PF12937">
    <property type="entry name" value="F-box-like"/>
    <property type="match status" value="1"/>
</dbReference>